<dbReference type="Proteomes" id="UP000251585">
    <property type="component" value="Segment"/>
</dbReference>
<keyword evidence="2" id="KW-1185">Reference proteome</keyword>
<reference evidence="2" key="1">
    <citation type="submission" date="2018-04" db="EMBL/GenBank/DDBJ databases">
        <authorList>
            <person name="Go L.Y."/>
            <person name="Mitchell J.A."/>
        </authorList>
    </citation>
    <scope>NUCLEOTIDE SEQUENCE [LARGE SCALE GENOMIC DNA]</scope>
</reference>
<protein>
    <submittedName>
        <fullName evidence="1">Uncharacterized protein</fullName>
    </submittedName>
</protein>
<proteinExistence type="predicted"/>
<evidence type="ECO:0000313" key="1">
    <source>
        <dbReference type="EMBL" id="AWY04904.1"/>
    </source>
</evidence>
<dbReference type="EMBL" id="MH271298">
    <property type="protein sequence ID" value="AWY04904.1"/>
    <property type="molecule type" value="Genomic_DNA"/>
</dbReference>
<organism evidence="1 2">
    <name type="scientific">Microbacterium phage Floof</name>
    <dbReference type="NCBI Taxonomy" id="2201433"/>
    <lineage>
        <taxon>Viruses</taxon>
        <taxon>Duplodnaviria</taxon>
        <taxon>Heunggongvirae</taxon>
        <taxon>Uroviricota</taxon>
        <taxon>Caudoviricetes</taxon>
        <taxon>Casidaviridae</taxon>
        <taxon>Percivalvirus</taxon>
        <taxon>Percivalvirus floof</taxon>
    </lineage>
</organism>
<gene>
    <name evidence="1" type="primary">69</name>
    <name evidence="1" type="ORF">PBI_FLOOF_69</name>
</gene>
<sequence length="159" mass="17879">MTLAPARPGLRRFGDLPRREQLAVRIRNTAERRDRARSGYIRLPHHTPLGDKGWTYAPDRAANRIANYEERLGTLLSELADDILDRLEEEPPAPSADELEDAHWAALTAERDALAAKLAAVEQLAEAWELQRDRYRLTGSYSAAGVLVRITTQLREAIA</sequence>
<name>A0A2Z4Q4M0_9CAUD</name>
<evidence type="ECO:0000313" key="2">
    <source>
        <dbReference type="Proteomes" id="UP000251585"/>
    </source>
</evidence>
<accession>A0A2Z4Q4M0</accession>